<name>A0A1A6A183_9TREE</name>
<proteinExistence type="predicted"/>
<protein>
    <submittedName>
        <fullName evidence="3">Uncharacterized protein</fullName>
    </submittedName>
</protein>
<evidence type="ECO:0000256" key="1">
    <source>
        <dbReference type="SAM" id="MobiDB-lite"/>
    </source>
</evidence>
<feature type="transmembrane region" description="Helical" evidence="2">
    <location>
        <begin position="557"/>
        <end position="574"/>
    </location>
</feature>
<keyword evidence="2" id="KW-0472">Membrane</keyword>
<feature type="transmembrane region" description="Helical" evidence="2">
    <location>
        <begin position="394"/>
        <end position="416"/>
    </location>
</feature>
<dbReference type="PANTHER" id="PTHR40467">
    <property type="match status" value="1"/>
</dbReference>
<feature type="transmembrane region" description="Helical" evidence="2">
    <location>
        <begin position="353"/>
        <end position="373"/>
    </location>
</feature>
<organism evidence="3">
    <name type="scientific">Kwoniella dejecticola CBS 10117</name>
    <dbReference type="NCBI Taxonomy" id="1296121"/>
    <lineage>
        <taxon>Eukaryota</taxon>
        <taxon>Fungi</taxon>
        <taxon>Dikarya</taxon>
        <taxon>Basidiomycota</taxon>
        <taxon>Agaricomycotina</taxon>
        <taxon>Tremellomycetes</taxon>
        <taxon>Tremellales</taxon>
        <taxon>Cryptococcaceae</taxon>
        <taxon>Kwoniella</taxon>
    </lineage>
</organism>
<feature type="compositionally biased region" description="Low complexity" evidence="1">
    <location>
        <begin position="218"/>
        <end position="229"/>
    </location>
</feature>
<dbReference type="AlphaFoldDB" id="A0A1A6A183"/>
<sequence>MIKEIKLPCFSLKSIKTPSFSNLKSLKPPAPIRVDPDVHLVQTPLSPASPSSTSSNTSSGSNTQEEIKRVDQEIWQPSNAQHQACVYRALGEGMEPSAKGQILFGIYEDLEDLQTSSEIKLTVQEIIRIGKKMDYFRSTGGLVGTDKGIIMFTPLSKGSERAQDRLWDKTNSPHRKKARAPIPTPTDPLAPQAGSSASVTTKGKSKGKGKLAEPSERPGGAAQPGSASGSGNGNKKRRLLGGDLREVAANLNLNLDIGGGQRYKRKARRFSGVEMQNESEEKWTRWFFRVWIWVSLPFPVSDPYKDDPFPFPDIPSWPKRPNKDNSSLPGDASNHDRDDGGENGKELPLDVNFYFFLIWYFGMYLAVALFFITNLFSLYRLNWWPSKLGGKVSYALTWSSTLLLGLAAHHLDLFGLRKRWESNRDPIDIVDWERKTFWVTLSFIAMLMPAIACFSKLKRDKRHTYRQPLSTVSQTFLGGHLSRRFPASWLRFLWFMTCLAIACFSLIAGQAYASLYLTTLPHTSLDAGTWVYSWVITVQLLAQISFFILSSKVRSRALLFLYKLFFQLVYHVFYRNLFARLRSPTQYATVQLLSSISVIIIFPLQMSHTYHRLLQILIGYPVSWEEHVENVSTSFYCRGLAQNVTMVGFLGWLSILHFGPNQHIYPFFRFDPTPEDPYTFPLTFIASSIIWGSELISSFIARLLIALAFGINVSQIGLDEMREYPELVPACGWASVHVSMNILLFLIKLNFR</sequence>
<feature type="transmembrane region" description="Helical" evidence="2">
    <location>
        <begin position="531"/>
        <end position="550"/>
    </location>
</feature>
<dbReference type="InterPro" id="IPR039966">
    <property type="entry name" value="C553.12c"/>
</dbReference>
<feature type="transmembrane region" description="Helical" evidence="2">
    <location>
        <begin position="436"/>
        <end position="457"/>
    </location>
</feature>
<evidence type="ECO:0000313" key="3">
    <source>
        <dbReference type="EMBL" id="OBR83818.1"/>
    </source>
</evidence>
<dbReference type="VEuPathDB" id="FungiDB:I303_06101"/>
<keyword evidence="2" id="KW-0812">Transmembrane</keyword>
<keyword evidence="2" id="KW-1133">Transmembrane helix</keyword>
<feature type="region of interest" description="Disordered" evidence="1">
    <location>
        <begin position="160"/>
        <end position="238"/>
    </location>
</feature>
<feature type="region of interest" description="Disordered" evidence="1">
    <location>
        <begin position="41"/>
        <end position="67"/>
    </location>
</feature>
<reference evidence="3" key="1">
    <citation type="submission" date="2013-07" db="EMBL/GenBank/DDBJ databases">
        <title>The Genome Sequence of Cryptococcus dejecticola CBS10117.</title>
        <authorList>
            <consortium name="The Broad Institute Genome Sequencing Platform"/>
            <person name="Cuomo C."/>
            <person name="Litvintseva A."/>
            <person name="Chen Y."/>
            <person name="Heitman J."/>
            <person name="Sun S."/>
            <person name="Springer D."/>
            <person name="Dromer F."/>
            <person name="Young S.K."/>
            <person name="Zeng Q."/>
            <person name="Gargeya S."/>
            <person name="Fitzgerald M."/>
            <person name="Abouelleil A."/>
            <person name="Alvarado L."/>
            <person name="Berlin A.M."/>
            <person name="Chapman S.B."/>
            <person name="Dewar J."/>
            <person name="Goldberg J."/>
            <person name="Griggs A."/>
            <person name="Gujja S."/>
            <person name="Hansen M."/>
            <person name="Howarth C."/>
            <person name="Imamovic A."/>
            <person name="Larimer J."/>
            <person name="McCowan C."/>
            <person name="Murphy C."/>
            <person name="Pearson M."/>
            <person name="Priest M."/>
            <person name="Roberts A."/>
            <person name="Saif S."/>
            <person name="Shea T."/>
            <person name="Sykes S."/>
            <person name="Wortman J."/>
            <person name="Nusbaum C."/>
            <person name="Birren B."/>
        </authorList>
    </citation>
    <scope>NUCLEOTIDE SEQUENCE [LARGE SCALE GENOMIC DNA]</scope>
    <source>
        <strain evidence="3">CBS 10117</strain>
    </source>
</reference>
<feature type="transmembrane region" description="Helical" evidence="2">
    <location>
        <begin position="586"/>
        <end position="604"/>
    </location>
</feature>
<feature type="region of interest" description="Disordered" evidence="1">
    <location>
        <begin position="315"/>
        <end position="341"/>
    </location>
</feature>
<gene>
    <name evidence="3" type="ORF">I303_06101</name>
</gene>
<evidence type="ECO:0000256" key="2">
    <source>
        <dbReference type="SAM" id="Phobius"/>
    </source>
</evidence>
<feature type="compositionally biased region" description="Low complexity" evidence="1">
    <location>
        <begin position="43"/>
        <end position="61"/>
    </location>
</feature>
<dbReference type="PANTHER" id="PTHR40467:SF1">
    <property type="match status" value="1"/>
</dbReference>
<dbReference type="EMBL" id="KI894033">
    <property type="protein sequence ID" value="OBR83818.1"/>
    <property type="molecule type" value="Genomic_DNA"/>
</dbReference>
<feature type="transmembrane region" description="Helical" evidence="2">
    <location>
        <begin position="492"/>
        <end position="511"/>
    </location>
</feature>
<accession>A0A1A6A183</accession>
<dbReference type="OrthoDB" id="5541877at2759"/>